<keyword evidence="7 11" id="KW-1133">Transmembrane helix</keyword>
<evidence type="ECO:0000256" key="12">
    <source>
        <dbReference type="NCBIfam" id="TIGR01111"/>
    </source>
</evidence>
<keyword evidence="10 11" id="KW-0170">Cobalt</keyword>
<dbReference type="STRING" id="679901.Mzhil_1721"/>
<comment type="subunit">
    <text evidence="11">The complex is composed of 8 subunits; MtrA, MtrB, MtrC, MtrD, MtrE, MtrF, MtrG and MtrH.</text>
</comment>
<dbReference type="PIRSF" id="PIRSF009452">
    <property type="entry name" value="MtrA_MtxA"/>
    <property type="match status" value="1"/>
</dbReference>
<keyword evidence="4 11" id="KW-0808">Transferase</keyword>
<dbReference type="GeneID" id="10823362"/>
<protein>
    <recommendedName>
        <fullName evidence="11 12">Tetrahydromethanopterin S-methyltransferase subunit A</fullName>
        <ecNumber evidence="11 12">7.2.1.4</ecNumber>
    </recommendedName>
    <alternativeName>
        <fullName evidence="11">N5-methyltetrahydromethanopterin--coenzyme M methyltransferase subunit A</fullName>
    </alternativeName>
</protein>
<dbReference type="RefSeq" id="WP_013898992.1">
    <property type="nucleotide sequence ID" value="NC_015676.1"/>
</dbReference>
<sequence length="240" mass="25840">MAEKREPAPEWPILKGEYDIGDVKNCVAVITLGSHLPAEPQLEAGAAITGPCKTENLGLEKVLAHIISNPNIRYLLITGSEVKGHITGDAFLKIHQNGVKENRIVGAVGAIPYVENLTPEAIERFQQQIECVDLIGTENMSEITSKIKELASRDPDAFDADPMVVKVGEDGAEEEAATGIKPMAAEVAAIQARIRDIDREMIQAGVMNKFHSGVHAGKIEGIMMGLVISLTILGLLLFGR</sequence>
<comment type="cofactor">
    <cofactor evidence="11">
        <name>5-hydroxybenzimidazolylcob(I)amide</name>
        <dbReference type="ChEBI" id="CHEBI:60494"/>
    </cofactor>
    <text evidence="11">Binds 1 5-hydroxybenzimidazolylcobamide group.</text>
</comment>
<comment type="similarity">
    <text evidence="11">Belongs to the MtrA family.</text>
</comment>
<evidence type="ECO:0000256" key="10">
    <source>
        <dbReference type="ARBA" id="ARBA00023285"/>
    </source>
</evidence>
<dbReference type="PIRSF" id="PIRSF500207">
    <property type="entry name" value="MtrA"/>
    <property type="match status" value="1"/>
</dbReference>
<comment type="subcellular location">
    <subcellularLocation>
        <location evidence="11">Cell membrane</location>
        <topology evidence="11">Single-pass membrane protein</topology>
    </subcellularLocation>
</comment>
<evidence type="ECO:0000256" key="6">
    <source>
        <dbReference type="ARBA" id="ARBA00022967"/>
    </source>
</evidence>
<keyword evidence="14" id="KW-1185">Reference proteome</keyword>
<keyword evidence="2 11" id="KW-0554">One-carbon metabolism</keyword>
<evidence type="ECO:0000313" key="13">
    <source>
        <dbReference type="EMBL" id="AEH61556.1"/>
    </source>
</evidence>
<evidence type="ECO:0000256" key="4">
    <source>
        <dbReference type="ARBA" id="ARBA00022679"/>
    </source>
</evidence>
<dbReference type="HOGENOM" id="CLU_100863_0_0_2"/>
<evidence type="ECO:0000313" key="14">
    <source>
        <dbReference type="Proteomes" id="UP000006622"/>
    </source>
</evidence>
<dbReference type="InterPro" id="IPR030688">
    <property type="entry name" value="MeTrfase_MtrA/MtxA"/>
</dbReference>
<dbReference type="KEGG" id="mzh:Mzhil_1721"/>
<keyword evidence="1 11" id="KW-1003">Cell membrane</keyword>
<evidence type="ECO:0000256" key="2">
    <source>
        <dbReference type="ARBA" id="ARBA00022563"/>
    </source>
</evidence>
<dbReference type="GO" id="GO:0019386">
    <property type="term" value="P:methanogenesis, from carbon dioxide"/>
    <property type="evidence" value="ECO:0007669"/>
    <property type="project" value="UniProtKB-UniRule"/>
</dbReference>
<dbReference type="InterPro" id="IPR005778">
    <property type="entry name" value="MtrA"/>
</dbReference>
<proteinExistence type="inferred from homology"/>
<dbReference type="Proteomes" id="UP000006622">
    <property type="component" value="Chromosome"/>
</dbReference>
<evidence type="ECO:0000256" key="5">
    <source>
        <dbReference type="ARBA" id="ARBA00022692"/>
    </source>
</evidence>
<dbReference type="GO" id="GO:0050897">
    <property type="term" value="F:cobalt ion binding"/>
    <property type="evidence" value="ECO:0007669"/>
    <property type="project" value="InterPro"/>
</dbReference>
<keyword evidence="9 11" id="KW-0472">Membrane</keyword>
<dbReference type="NCBIfam" id="TIGR01111">
    <property type="entry name" value="mtrA"/>
    <property type="match status" value="1"/>
</dbReference>
<feature type="transmembrane region" description="Helical" evidence="11">
    <location>
        <begin position="221"/>
        <end position="239"/>
    </location>
</feature>
<dbReference type="HAMAP" id="MF_01093">
    <property type="entry name" value="MtrA"/>
    <property type="match status" value="1"/>
</dbReference>
<comment type="function">
    <text evidence="11">Part of a complex that catalyzes the formation of methyl-coenzyme M and tetrahydromethanopterin from coenzyme M and methyl-tetrahydromethanopterin. This is an energy-conserving, sodium-ion translocating step.</text>
</comment>
<evidence type="ECO:0000256" key="9">
    <source>
        <dbReference type="ARBA" id="ARBA00023136"/>
    </source>
</evidence>
<dbReference type="GO" id="GO:0005886">
    <property type="term" value="C:plasma membrane"/>
    <property type="evidence" value="ECO:0007669"/>
    <property type="project" value="UniProtKB-SubCell"/>
</dbReference>
<accession>F7XQ94</accession>
<comment type="catalytic activity">
    <reaction evidence="11">
        <text>5-methyl-5,6,7,8-tetrahydromethanopterin + coenzyme M + 2 Na(+)(in) = 5,6,7,8-tetrahydromethanopterin + methyl-coenzyme M + 2 Na(+)(out)</text>
        <dbReference type="Rhea" id="RHEA:53492"/>
        <dbReference type="ChEBI" id="CHEBI:29101"/>
        <dbReference type="ChEBI" id="CHEBI:58103"/>
        <dbReference type="ChEBI" id="CHEBI:58116"/>
        <dbReference type="ChEBI" id="CHEBI:58286"/>
        <dbReference type="ChEBI" id="CHEBI:58319"/>
        <dbReference type="EC" id="7.2.1.4"/>
    </reaction>
</comment>
<dbReference type="NCBIfam" id="NF002126">
    <property type="entry name" value="PRK00964.1-4"/>
    <property type="match status" value="1"/>
</dbReference>
<evidence type="ECO:0000256" key="1">
    <source>
        <dbReference type="ARBA" id="ARBA00022475"/>
    </source>
</evidence>
<evidence type="ECO:0000256" key="7">
    <source>
        <dbReference type="ARBA" id="ARBA00022989"/>
    </source>
</evidence>
<evidence type="ECO:0000256" key="11">
    <source>
        <dbReference type="HAMAP-Rule" id="MF_01093"/>
    </source>
</evidence>
<keyword evidence="6 11" id="KW-1278">Translocase</keyword>
<dbReference type="OrthoDB" id="130682at2157"/>
<dbReference type="EC" id="7.2.1.4" evidence="11 12"/>
<organism evidence="13 14">
    <name type="scientific">Methanosalsum zhilinae (strain DSM 4017 / NBRC 107636 / OCM 62 / WeN5)</name>
    <name type="common">Methanohalophilus zhilinae</name>
    <dbReference type="NCBI Taxonomy" id="679901"/>
    <lineage>
        <taxon>Archaea</taxon>
        <taxon>Methanobacteriati</taxon>
        <taxon>Methanobacteriota</taxon>
        <taxon>Stenosarchaea group</taxon>
        <taxon>Methanomicrobia</taxon>
        <taxon>Methanosarcinales</taxon>
        <taxon>Methanosarcinaceae</taxon>
        <taxon>Methanosalsum</taxon>
    </lineage>
</organism>
<dbReference type="GO" id="GO:0032259">
    <property type="term" value="P:methylation"/>
    <property type="evidence" value="ECO:0007669"/>
    <property type="project" value="UniProtKB-KW"/>
</dbReference>
<keyword evidence="5 11" id="KW-0812">Transmembrane</keyword>
<gene>
    <name evidence="11" type="primary">mtrA</name>
    <name evidence="13" type="ordered locus">Mzhil_1721</name>
</gene>
<dbReference type="UniPathway" id="UPA00640">
    <property type="reaction ID" value="UER00698"/>
</dbReference>
<keyword evidence="3 11" id="KW-0489">Methyltransferase</keyword>
<feature type="binding site" evidence="11">
    <location>
        <position position="85"/>
    </location>
    <ligand>
        <name>5-hydroxybenzimidazolylcob(I)amide</name>
        <dbReference type="ChEBI" id="CHEBI:60494"/>
        <note>cofactor</note>
    </ligand>
</feature>
<dbReference type="GO" id="GO:0030269">
    <property type="term" value="F:tetrahydromethanopterin S-methyltransferase activity"/>
    <property type="evidence" value="ECO:0007669"/>
    <property type="project" value="UniProtKB-UniRule"/>
</dbReference>
<evidence type="ECO:0000256" key="8">
    <source>
        <dbReference type="ARBA" id="ARBA00022994"/>
    </source>
</evidence>
<name>F7XQ94_METZD</name>
<dbReference type="EMBL" id="CP002101">
    <property type="protein sequence ID" value="AEH61556.1"/>
    <property type="molecule type" value="Genomic_DNA"/>
</dbReference>
<dbReference type="AlphaFoldDB" id="F7XQ94"/>
<comment type="pathway">
    <text evidence="11">One-carbon metabolism; methanogenesis from CO(2); methyl-coenzyme M from 5,10-methylene-5,6,7,8-tetrahydromethanopterin: step 2/2.</text>
</comment>
<keyword evidence="8 11" id="KW-0484">Methanogenesis</keyword>
<dbReference type="Pfam" id="PF04208">
    <property type="entry name" value="MtrA"/>
    <property type="match status" value="1"/>
</dbReference>
<evidence type="ECO:0000256" key="3">
    <source>
        <dbReference type="ARBA" id="ARBA00022603"/>
    </source>
</evidence>
<dbReference type="GO" id="GO:0006730">
    <property type="term" value="P:one-carbon metabolic process"/>
    <property type="evidence" value="ECO:0007669"/>
    <property type="project" value="UniProtKB-UniRule"/>
</dbReference>
<reference evidence="13 14" key="1">
    <citation type="submission" date="2010-07" db="EMBL/GenBank/DDBJ databases">
        <title>The complete genome of Methanosalsum zhilinae DSM 4017.</title>
        <authorList>
            <consortium name="US DOE Joint Genome Institute (JGI-PGF)"/>
            <person name="Lucas S."/>
            <person name="Copeland A."/>
            <person name="Lapidus A."/>
            <person name="Glavina del Rio T."/>
            <person name="Dalin E."/>
            <person name="Tice H."/>
            <person name="Bruce D."/>
            <person name="Goodwin L."/>
            <person name="Pitluck S."/>
            <person name="Kyrpides N."/>
            <person name="Mavromatis K."/>
            <person name="Ovchinnikova G."/>
            <person name="Daligault H."/>
            <person name="Detter J.C."/>
            <person name="Han C."/>
            <person name="Tapia R."/>
            <person name="Larimer F."/>
            <person name="Land M."/>
            <person name="Hauser L."/>
            <person name="Markowitz V."/>
            <person name="Cheng J.-F."/>
            <person name="Hugenholtz P."/>
            <person name="Woyke T."/>
            <person name="Wu D."/>
            <person name="Spring S."/>
            <person name="Schueler E."/>
            <person name="Brambilla E."/>
            <person name="Klenk H.-P."/>
            <person name="Eisen J.A."/>
        </authorList>
    </citation>
    <scope>NUCLEOTIDE SEQUENCE [LARGE SCALE GENOMIC DNA]</scope>
    <source>
        <strain evidence="14">DSM 4017 / NBRC 107636 / OCM 62 / WeN5</strain>
    </source>
</reference>